<dbReference type="Proteomes" id="UP000027138">
    <property type="component" value="Unassembled WGS sequence"/>
</dbReference>
<keyword evidence="3" id="KW-1185">Reference proteome</keyword>
<feature type="compositionally biased region" description="Basic and acidic residues" evidence="1">
    <location>
        <begin position="39"/>
        <end position="56"/>
    </location>
</feature>
<dbReference type="AlphaFoldDB" id="A0A067KT96"/>
<proteinExistence type="predicted"/>
<accession>A0A067KT96</accession>
<protein>
    <submittedName>
        <fullName evidence="2">Uncharacterized protein</fullName>
    </submittedName>
</protein>
<feature type="compositionally biased region" description="Basic residues" evidence="1">
    <location>
        <begin position="28"/>
        <end position="38"/>
    </location>
</feature>
<dbReference type="EMBL" id="KK914482">
    <property type="protein sequence ID" value="KDP35500.1"/>
    <property type="molecule type" value="Genomic_DNA"/>
</dbReference>
<feature type="compositionally biased region" description="Basic and acidic residues" evidence="1">
    <location>
        <begin position="187"/>
        <end position="198"/>
    </location>
</feature>
<evidence type="ECO:0000313" key="2">
    <source>
        <dbReference type="EMBL" id="KDP35500.1"/>
    </source>
</evidence>
<name>A0A067KT96_JATCU</name>
<dbReference type="STRING" id="180498.A0A067KT96"/>
<feature type="region of interest" description="Disordered" evidence="1">
    <location>
        <begin position="175"/>
        <end position="224"/>
    </location>
</feature>
<feature type="compositionally biased region" description="Polar residues" evidence="1">
    <location>
        <begin position="207"/>
        <end position="216"/>
    </location>
</feature>
<evidence type="ECO:0000256" key="1">
    <source>
        <dbReference type="SAM" id="MobiDB-lite"/>
    </source>
</evidence>
<feature type="compositionally biased region" description="Basic and acidic residues" evidence="1">
    <location>
        <begin position="1"/>
        <end position="27"/>
    </location>
</feature>
<gene>
    <name evidence="2" type="ORF">JCGZ_08938</name>
</gene>
<feature type="region of interest" description="Disordered" evidence="1">
    <location>
        <begin position="1"/>
        <end position="86"/>
    </location>
</feature>
<evidence type="ECO:0000313" key="3">
    <source>
        <dbReference type="Proteomes" id="UP000027138"/>
    </source>
</evidence>
<organism evidence="2 3">
    <name type="scientific">Jatropha curcas</name>
    <name type="common">Barbados nut</name>
    <dbReference type="NCBI Taxonomy" id="180498"/>
    <lineage>
        <taxon>Eukaryota</taxon>
        <taxon>Viridiplantae</taxon>
        <taxon>Streptophyta</taxon>
        <taxon>Embryophyta</taxon>
        <taxon>Tracheophyta</taxon>
        <taxon>Spermatophyta</taxon>
        <taxon>Magnoliopsida</taxon>
        <taxon>eudicotyledons</taxon>
        <taxon>Gunneridae</taxon>
        <taxon>Pentapetalae</taxon>
        <taxon>rosids</taxon>
        <taxon>fabids</taxon>
        <taxon>Malpighiales</taxon>
        <taxon>Euphorbiaceae</taxon>
        <taxon>Crotonoideae</taxon>
        <taxon>Jatropheae</taxon>
        <taxon>Jatropha</taxon>
    </lineage>
</organism>
<reference evidence="2 3" key="1">
    <citation type="journal article" date="2014" name="PLoS ONE">
        <title>Global Analysis of Gene Expression Profiles in Physic Nut (Jatropha curcas L.) Seedlings Exposed to Salt Stress.</title>
        <authorList>
            <person name="Zhang L."/>
            <person name="Zhang C."/>
            <person name="Wu P."/>
            <person name="Chen Y."/>
            <person name="Li M."/>
            <person name="Jiang H."/>
            <person name="Wu G."/>
        </authorList>
    </citation>
    <scope>NUCLEOTIDE SEQUENCE [LARGE SCALE GENOMIC DNA]</scope>
    <source>
        <strain evidence="3">cv. GZQX0401</strain>
        <tissue evidence="2">Young leaves</tissue>
    </source>
</reference>
<sequence>MKNADDGHRISNREDISEMINDKEVDQRKKKSKKHKPHKDAVHDHVIKSETNREEVENGSYHVYVQNPKKERKKKKVQHNVNLESRSTKIMAETLNNESNRIEDVGTTDLAENQVGNGKLRAHTCYAADGKDKKKRKRNEDIGGVGLINDGVIDGEDVGNERECLVGNIMKKVDHSVKDRKKKKKHDGLEGKIGEREQGLGGGFEVTDSSEQSTPNKVKRVSFF</sequence>